<dbReference type="EMBL" id="JBHMEX010000020">
    <property type="protein sequence ID" value="MFB9063504.1"/>
    <property type="molecule type" value="Genomic_DNA"/>
</dbReference>
<gene>
    <name evidence="1" type="ORF">ACFFUQ_05670</name>
</gene>
<evidence type="ECO:0000313" key="1">
    <source>
        <dbReference type="EMBL" id="MFB9063504.1"/>
    </source>
</evidence>
<name>A0ABV5FIY6_9FLAO</name>
<keyword evidence="2" id="KW-1185">Reference proteome</keyword>
<protein>
    <submittedName>
        <fullName evidence="1">Uncharacterized protein</fullName>
    </submittedName>
</protein>
<accession>A0ABV5FIY6</accession>
<evidence type="ECO:0000313" key="2">
    <source>
        <dbReference type="Proteomes" id="UP001589589"/>
    </source>
</evidence>
<dbReference type="Proteomes" id="UP001589589">
    <property type="component" value="Unassembled WGS sequence"/>
</dbReference>
<organism evidence="1 2">
    <name type="scientific">Flavobacterium branchiarum</name>
    <dbReference type="NCBI Taxonomy" id="1114870"/>
    <lineage>
        <taxon>Bacteria</taxon>
        <taxon>Pseudomonadati</taxon>
        <taxon>Bacteroidota</taxon>
        <taxon>Flavobacteriia</taxon>
        <taxon>Flavobacteriales</taxon>
        <taxon>Flavobacteriaceae</taxon>
        <taxon>Flavobacterium</taxon>
    </lineage>
</organism>
<comment type="caution">
    <text evidence="1">The sequence shown here is derived from an EMBL/GenBank/DDBJ whole genome shotgun (WGS) entry which is preliminary data.</text>
</comment>
<sequence length="55" mass="6289">MPLAYSYIHQIIDKAIRLAIIRSTNTIFVIMYLNPYTQAYKATKNVKTGADINNL</sequence>
<proteinExistence type="predicted"/>
<dbReference type="RefSeq" id="WP_290267172.1">
    <property type="nucleotide sequence ID" value="NZ_JAUFQQ010000005.1"/>
</dbReference>
<reference evidence="1 2" key="1">
    <citation type="submission" date="2024-09" db="EMBL/GenBank/DDBJ databases">
        <authorList>
            <person name="Sun Q."/>
            <person name="Mori K."/>
        </authorList>
    </citation>
    <scope>NUCLEOTIDE SEQUENCE [LARGE SCALE GENOMIC DNA]</scope>
    <source>
        <strain evidence="1 2">CECT 7908</strain>
    </source>
</reference>